<evidence type="ECO:0000313" key="1">
    <source>
        <dbReference type="EMBL" id="RHZ38245.1"/>
    </source>
</evidence>
<evidence type="ECO:0000313" key="2">
    <source>
        <dbReference type="Proteomes" id="UP000266196"/>
    </source>
</evidence>
<dbReference type="Proteomes" id="UP000266196">
    <property type="component" value="Unassembled WGS sequence"/>
</dbReference>
<dbReference type="EMBL" id="QUTE01005067">
    <property type="protein sequence ID" value="RHZ38245.1"/>
    <property type="molecule type" value="Genomic_DNA"/>
</dbReference>
<organism evidence="1 2">
    <name type="scientific">Aphanomyces astaci</name>
    <name type="common">Crayfish plague agent</name>
    <dbReference type="NCBI Taxonomy" id="112090"/>
    <lineage>
        <taxon>Eukaryota</taxon>
        <taxon>Sar</taxon>
        <taxon>Stramenopiles</taxon>
        <taxon>Oomycota</taxon>
        <taxon>Saprolegniomycetes</taxon>
        <taxon>Saprolegniales</taxon>
        <taxon>Verrucalvaceae</taxon>
        <taxon>Aphanomyces</taxon>
    </lineage>
</organism>
<proteinExistence type="predicted"/>
<dbReference type="AlphaFoldDB" id="A0A397FUG3"/>
<gene>
    <name evidence="1" type="ORF">DYB31_012408</name>
</gene>
<sequence>MCINLPNGMNLPNDSRCRWHGIVYQDKEGVCEDILFLPAKPVVRKRVKTNGEWHSIEDLHSAPAKWKKRK</sequence>
<name>A0A397FUG3_APHAT</name>
<evidence type="ECO:0008006" key="3">
    <source>
        <dbReference type="Google" id="ProtNLM"/>
    </source>
</evidence>
<accession>A0A397FUG3</accession>
<reference evidence="1 2" key="1">
    <citation type="submission" date="2018-08" db="EMBL/GenBank/DDBJ databases">
        <title>Aphanomyces genome sequencing and annotation.</title>
        <authorList>
            <person name="Minardi D."/>
            <person name="Oidtmann B."/>
            <person name="Van Der Giezen M."/>
            <person name="Studholme D.J."/>
        </authorList>
    </citation>
    <scope>NUCLEOTIDE SEQUENCE [LARGE SCALE GENOMIC DNA]</scope>
    <source>
        <strain evidence="1 2">197901</strain>
    </source>
</reference>
<protein>
    <recommendedName>
        <fullName evidence="3">Rieske domain-containing protein</fullName>
    </recommendedName>
</protein>
<comment type="caution">
    <text evidence="1">The sequence shown here is derived from an EMBL/GenBank/DDBJ whole genome shotgun (WGS) entry which is preliminary data.</text>
</comment>